<dbReference type="Proteomes" id="UP000615446">
    <property type="component" value="Unassembled WGS sequence"/>
</dbReference>
<sequence>MSEIVSTYIWEVGNFQNLVKQIPRGKSVISQRFWLPQRSFDTNNHHDGNHPTLWELSLFPNGVNGARESVSLHVNAIHTQFEKSNHIMRRRKTINLGIGKYENCEHYESYKTLIKSRRISSNFELTKKECLELIDFAPLNSIFPDGDKSRAVSLFVQVTLLDDDEEDDDGCNSVYEEYFEDDRFADIEFVLDCGSRIKAHRIILSANSTYFKNMLQGQWKEKSMEAIQIKETNYLAFRAVIYYIYSGNLYDINGFDIFKQTFKLADMMMLESLGKLITEELSNLIDEENWYEFILLGWEFNNSSLKNIGLEYIAKNWVKVKKSEGMQRLFASNNIEGIEELFYVVNRKKMYFRGFSIELLEDGKQLREYCLQAKNTIIATGKSYVVDEETNERKYSPITAYAVVKESGKKFEIKYSARMANEDDPIIAIIYVDGTNDYVCHVLTSSSPQTINYFWDFSRNKKYYFEFSEVQSSPKPCLKPLYGGIGTVSIYFYKAYKITNKLTSMPYYVLSQSRIIEPRFRPEIKFTTKFNEMVDANVSTIPNFDVTKQSNDPIAVLHIHYRSESWLISIGMPMRDYDNSSMECTPNNNSFNPIPTVNGNELVLQSERASNQSVTAEMDVSLISDQFHNAASKLNESLNFLIQSFKLMNENRNRNLNENKSNVNNSVEVIEILDKENGEEVREQVHEKCKERNSEPSNNVDDQNNRCEQNNRREQNRCEQNNRREQNNIQSIPEEVIEKETITEVIKEEKQETFELEKKALPKTPKYKEYIKREYHTSDYIEFDDKQDQIIKQKTYCVEKMIIDLEDTEDE</sequence>
<proteinExistence type="predicted"/>
<dbReference type="InterPro" id="IPR000210">
    <property type="entry name" value="BTB/POZ_dom"/>
</dbReference>
<dbReference type="Pfam" id="PF00651">
    <property type="entry name" value="BTB"/>
    <property type="match status" value="1"/>
</dbReference>
<dbReference type="InterPro" id="IPR011333">
    <property type="entry name" value="SKP1/BTB/POZ_sf"/>
</dbReference>
<comment type="caution">
    <text evidence="3">The sequence shown here is derived from an EMBL/GenBank/DDBJ whole genome shotgun (WGS) entry which is preliminary data.</text>
</comment>
<dbReference type="CDD" id="cd18186">
    <property type="entry name" value="BTB_POZ_ZBTB_KLHL-like"/>
    <property type="match status" value="1"/>
</dbReference>
<evidence type="ECO:0000256" key="1">
    <source>
        <dbReference type="SAM" id="MobiDB-lite"/>
    </source>
</evidence>
<dbReference type="OrthoDB" id="6359816at2759"/>
<feature type="domain" description="BTB" evidence="2">
    <location>
        <begin position="185"/>
        <end position="249"/>
    </location>
</feature>
<feature type="compositionally biased region" description="Basic and acidic residues" evidence="1">
    <location>
        <begin position="703"/>
        <end position="726"/>
    </location>
</feature>
<name>A0A8H3QG08_9GLOM</name>
<reference evidence="3" key="1">
    <citation type="submission" date="2019-10" db="EMBL/GenBank/DDBJ databases">
        <title>Conservation and host-specific expression of non-tandemly repeated heterogenous ribosome RNA gene in arbuscular mycorrhizal fungi.</title>
        <authorList>
            <person name="Maeda T."/>
            <person name="Kobayashi Y."/>
            <person name="Nakagawa T."/>
            <person name="Ezawa T."/>
            <person name="Yamaguchi K."/>
            <person name="Bino T."/>
            <person name="Nishimoto Y."/>
            <person name="Shigenobu S."/>
            <person name="Kawaguchi M."/>
        </authorList>
    </citation>
    <scope>NUCLEOTIDE SEQUENCE</scope>
    <source>
        <strain evidence="3">HR1</strain>
    </source>
</reference>
<protein>
    <submittedName>
        <fullName evidence="3">BTB/POZ protein</fullName>
    </submittedName>
</protein>
<dbReference type="PANTHER" id="PTHR24413">
    <property type="entry name" value="SPECKLE-TYPE POZ PROTEIN"/>
    <property type="match status" value="1"/>
</dbReference>
<feature type="region of interest" description="Disordered" evidence="1">
    <location>
        <begin position="686"/>
        <end position="727"/>
    </location>
</feature>
<evidence type="ECO:0000313" key="3">
    <source>
        <dbReference type="EMBL" id="GES77916.1"/>
    </source>
</evidence>
<organism evidence="3 4">
    <name type="scientific">Rhizophagus clarus</name>
    <dbReference type="NCBI Taxonomy" id="94130"/>
    <lineage>
        <taxon>Eukaryota</taxon>
        <taxon>Fungi</taxon>
        <taxon>Fungi incertae sedis</taxon>
        <taxon>Mucoromycota</taxon>
        <taxon>Glomeromycotina</taxon>
        <taxon>Glomeromycetes</taxon>
        <taxon>Glomerales</taxon>
        <taxon>Glomeraceae</taxon>
        <taxon>Rhizophagus</taxon>
    </lineage>
</organism>
<evidence type="ECO:0000259" key="2">
    <source>
        <dbReference type="PROSITE" id="PS50097"/>
    </source>
</evidence>
<dbReference type="AlphaFoldDB" id="A0A8H3QG08"/>
<accession>A0A8H3QG08</accession>
<dbReference type="PROSITE" id="PS50097">
    <property type="entry name" value="BTB"/>
    <property type="match status" value="1"/>
</dbReference>
<gene>
    <name evidence="3" type="ORF">RCL2_000524500</name>
</gene>
<evidence type="ECO:0000313" key="4">
    <source>
        <dbReference type="Proteomes" id="UP000615446"/>
    </source>
</evidence>
<dbReference type="SUPFAM" id="SSF54695">
    <property type="entry name" value="POZ domain"/>
    <property type="match status" value="1"/>
</dbReference>
<dbReference type="SMART" id="SM00225">
    <property type="entry name" value="BTB"/>
    <property type="match status" value="1"/>
</dbReference>
<dbReference type="EMBL" id="BLAL01000034">
    <property type="protein sequence ID" value="GES77916.1"/>
    <property type="molecule type" value="Genomic_DNA"/>
</dbReference>
<dbReference type="Gene3D" id="3.30.710.10">
    <property type="entry name" value="Potassium Channel Kv1.1, Chain A"/>
    <property type="match status" value="1"/>
</dbReference>